<evidence type="ECO:0000313" key="2">
    <source>
        <dbReference type="Proteomes" id="UP000799424"/>
    </source>
</evidence>
<dbReference type="AlphaFoldDB" id="A0A6A7ADX8"/>
<accession>A0A6A7ADX8</accession>
<dbReference type="EMBL" id="MU006218">
    <property type="protein sequence ID" value="KAF2831363.1"/>
    <property type="molecule type" value="Genomic_DNA"/>
</dbReference>
<dbReference type="Proteomes" id="UP000799424">
    <property type="component" value="Unassembled WGS sequence"/>
</dbReference>
<feature type="non-terminal residue" evidence="1">
    <location>
        <position position="144"/>
    </location>
</feature>
<proteinExistence type="predicted"/>
<sequence>MSHTFDSVKCRHSLSTHGEAKFGFAESYLGMQHRTKIFNALCARSNTSLANHNTFKTSTTFGSGSRSYAQRLGADPSAEFSRYLAALLTRKTYPLHKSELSPGIVVFRVAFLVICYVSQLPRLAIVLQKHCYYGNYFSPGMNRA</sequence>
<gene>
    <name evidence="1" type="ORF">CC86DRAFT_366743</name>
</gene>
<organism evidence="1 2">
    <name type="scientific">Ophiobolus disseminans</name>
    <dbReference type="NCBI Taxonomy" id="1469910"/>
    <lineage>
        <taxon>Eukaryota</taxon>
        <taxon>Fungi</taxon>
        <taxon>Dikarya</taxon>
        <taxon>Ascomycota</taxon>
        <taxon>Pezizomycotina</taxon>
        <taxon>Dothideomycetes</taxon>
        <taxon>Pleosporomycetidae</taxon>
        <taxon>Pleosporales</taxon>
        <taxon>Pleosporineae</taxon>
        <taxon>Phaeosphaeriaceae</taxon>
        <taxon>Ophiobolus</taxon>
    </lineage>
</organism>
<evidence type="ECO:0000313" key="1">
    <source>
        <dbReference type="EMBL" id="KAF2831363.1"/>
    </source>
</evidence>
<keyword evidence="2" id="KW-1185">Reference proteome</keyword>
<protein>
    <submittedName>
        <fullName evidence="1">Uncharacterized protein</fullName>
    </submittedName>
</protein>
<name>A0A6A7ADX8_9PLEO</name>
<reference evidence="1" key="1">
    <citation type="journal article" date="2020" name="Stud. Mycol.">
        <title>101 Dothideomycetes genomes: a test case for predicting lifestyles and emergence of pathogens.</title>
        <authorList>
            <person name="Haridas S."/>
            <person name="Albert R."/>
            <person name="Binder M."/>
            <person name="Bloem J."/>
            <person name="Labutti K."/>
            <person name="Salamov A."/>
            <person name="Andreopoulos B."/>
            <person name="Baker S."/>
            <person name="Barry K."/>
            <person name="Bills G."/>
            <person name="Bluhm B."/>
            <person name="Cannon C."/>
            <person name="Castanera R."/>
            <person name="Culley D."/>
            <person name="Daum C."/>
            <person name="Ezra D."/>
            <person name="Gonzalez J."/>
            <person name="Henrissat B."/>
            <person name="Kuo A."/>
            <person name="Liang C."/>
            <person name="Lipzen A."/>
            <person name="Lutzoni F."/>
            <person name="Magnuson J."/>
            <person name="Mondo S."/>
            <person name="Nolan M."/>
            <person name="Ohm R."/>
            <person name="Pangilinan J."/>
            <person name="Park H.-J."/>
            <person name="Ramirez L."/>
            <person name="Alfaro M."/>
            <person name="Sun H."/>
            <person name="Tritt A."/>
            <person name="Yoshinaga Y."/>
            <person name="Zwiers L.-H."/>
            <person name="Turgeon B."/>
            <person name="Goodwin S."/>
            <person name="Spatafora J."/>
            <person name="Crous P."/>
            <person name="Grigoriev I."/>
        </authorList>
    </citation>
    <scope>NUCLEOTIDE SEQUENCE</scope>
    <source>
        <strain evidence="1">CBS 113818</strain>
    </source>
</reference>